<dbReference type="CDD" id="cd19152">
    <property type="entry name" value="AKR_AKR15A"/>
    <property type="match status" value="1"/>
</dbReference>
<gene>
    <name evidence="2" type="ORF">SM116_01980</name>
</gene>
<dbReference type="RefSeq" id="WP_320942792.1">
    <property type="nucleotide sequence ID" value="NZ_BAABEU010000003.1"/>
</dbReference>
<dbReference type="PANTHER" id="PTHR42686:SF1">
    <property type="entry name" value="GH17980P-RELATED"/>
    <property type="match status" value="1"/>
</dbReference>
<dbReference type="InterPro" id="IPR020471">
    <property type="entry name" value="AKR"/>
</dbReference>
<protein>
    <submittedName>
        <fullName evidence="2">Aldo/keto reductase</fullName>
    </submittedName>
</protein>
<sequence>MALDHVLAPLSRIDRTLAGVGLGCAPIGDLFTSVTEADAGATVAQALASGIRFFDTAPHYGAGLSERRLGAALRDVERDTVSIATKVGRQILDARGEVVPSGGVGVRTAKDLSADGVLRSLESSLARLEVDRIDVLYLHDPEDVDLALREAIPAMVRLRDEGVVRAIGVGMNFSEPLARFAAEADVDLVMVAGRYTLLDRSAERDLLPTAAGNDVAVIAAGVFNTGILADPRDDAMYDYRPATAAELARARALQRRCIEHGVRLSAAAIRFPLRHPTVAGVVVGARTADEVRQFAADAEATIPLALWTELDA</sequence>
<dbReference type="SUPFAM" id="SSF51430">
    <property type="entry name" value="NAD(P)-linked oxidoreductase"/>
    <property type="match status" value="1"/>
</dbReference>
<proteinExistence type="predicted"/>
<feature type="domain" description="NADP-dependent oxidoreductase" evidence="1">
    <location>
        <begin position="20"/>
        <end position="302"/>
    </location>
</feature>
<evidence type="ECO:0000313" key="2">
    <source>
        <dbReference type="EMBL" id="WPR90079.1"/>
    </source>
</evidence>
<dbReference type="EMBL" id="CP139368">
    <property type="protein sequence ID" value="WPR90079.1"/>
    <property type="molecule type" value="Genomic_DNA"/>
</dbReference>
<dbReference type="Gene3D" id="3.20.20.100">
    <property type="entry name" value="NADP-dependent oxidoreductase domain"/>
    <property type="match status" value="1"/>
</dbReference>
<dbReference type="InterPro" id="IPR023210">
    <property type="entry name" value="NADP_OxRdtase_dom"/>
</dbReference>
<dbReference type="Pfam" id="PF00248">
    <property type="entry name" value="Aldo_ket_red"/>
    <property type="match status" value="1"/>
</dbReference>
<dbReference type="InterPro" id="IPR036812">
    <property type="entry name" value="NAD(P)_OxRdtase_dom_sf"/>
</dbReference>
<organism evidence="2 3">
    <name type="scientific">Microbacterium rhizosphaerae</name>
    <dbReference type="NCBI Taxonomy" id="1678237"/>
    <lineage>
        <taxon>Bacteria</taxon>
        <taxon>Bacillati</taxon>
        <taxon>Actinomycetota</taxon>
        <taxon>Actinomycetes</taxon>
        <taxon>Micrococcales</taxon>
        <taxon>Microbacteriaceae</taxon>
        <taxon>Microbacterium</taxon>
    </lineage>
</organism>
<dbReference type="PANTHER" id="PTHR42686">
    <property type="entry name" value="GH17980P-RELATED"/>
    <property type="match status" value="1"/>
</dbReference>
<evidence type="ECO:0000313" key="3">
    <source>
        <dbReference type="Proteomes" id="UP001323798"/>
    </source>
</evidence>
<dbReference type="Proteomes" id="UP001323798">
    <property type="component" value="Chromosome"/>
</dbReference>
<accession>A0ABZ0SPA4</accession>
<evidence type="ECO:0000259" key="1">
    <source>
        <dbReference type="Pfam" id="PF00248"/>
    </source>
</evidence>
<keyword evidence="3" id="KW-1185">Reference proteome</keyword>
<name>A0ABZ0SPA4_9MICO</name>
<reference evidence="2 3" key="1">
    <citation type="submission" date="2023-11" db="EMBL/GenBank/DDBJ databases">
        <title>Genome sequence of Microbacterium rhizosphaerae KACC 19337.</title>
        <authorList>
            <person name="Choi H."/>
            <person name="Kim S."/>
            <person name="Kim Y."/>
            <person name="Kwon S.-W."/>
            <person name="Heo J."/>
        </authorList>
    </citation>
    <scope>NUCLEOTIDE SEQUENCE [LARGE SCALE GENOMIC DNA]</scope>
    <source>
        <strain evidence="2 3">KACC 19337</strain>
    </source>
</reference>